<gene>
    <name evidence="1" type="ORF">RBWH47_00289</name>
</gene>
<proteinExistence type="predicted"/>
<dbReference type="EMBL" id="AFAR01000131">
    <property type="protein sequence ID" value="EGF27635.1"/>
    <property type="molecule type" value="Genomic_DNA"/>
</dbReference>
<comment type="caution">
    <text evidence="1">The sequence shown here is derived from an EMBL/GenBank/DDBJ whole genome shotgun (WGS) entry which is preliminary data.</text>
</comment>
<name>F2ARS7_RHOBT</name>
<evidence type="ECO:0000313" key="2">
    <source>
        <dbReference type="Proteomes" id="UP000006222"/>
    </source>
</evidence>
<sequence length="514" mass="56871">MSPAPEVNWRSFGSEDCLRESLEFESPPLQRIDDTISQLRYIERYASELSCGSIAIESPYIDRDYIEDHSAFYSKNLFPYPNSCRRIHFFKGDVGDVIAALKDAVEIGQRDGIDAYRAACLNVSRDHYLGFCVIKPLNGTPVGRTVMKCYSAEPDDKSYKRHFTCTKKYVTHFAGCELSVTGLAFQQQDIGVSACATTALWSALQKTADAEPIAAMTPVQITQLATQYSLPSGRPMPSEGLDVGQMCNAVQASGVSPNLFRVVKNHEQARYILRSAILSGFAPVLAIQNEQGVGHAVVAVGLKEQGIHDPADVHFHQHTVKGLYIHDDRLGPNLRCTYHVPEEKKASLGFEIGLRGNGAIEAWELLYILVPMHPKIRLSFADIEKIASSLMTRILSIHSLVSKTAEKPIPQHPIGFDIRILRAHRYIERLICDSNGVDAGHIERISNKVAPARYLAVIRVSGPFFSEFDVVIDSTGTITNPNFLAVVPIQSAPNGLRLMGRFLAEKVLDCPFVD</sequence>
<dbReference type="PATRIC" id="fig|991778.3.peg.2565"/>
<reference evidence="1 2" key="1">
    <citation type="journal article" date="2013" name="Mar. Genomics">
        <title>Expression of sulfatases in Rhodopirellula baltica and the diversity of sulfatases in the genus Rhodopirellula.</title>
        <authorList>
            <person name="Wegner C.E."/>
            <person name="Richter-Heitmann T."/>
            <person name="Klindworth A."/>
            <person name="Klockow C."/>
            <person name="Richter M."/>
            <person name="Achstetter T."/>
            <person name="Glockner F.O."/>
            <person name="Harder J."/>
        </authorList>
    </citation>
    <scope>NUCLEOTIDE SEQUENCE [LARGE SCALE GENOMIC DNA]</scope>
    <source>
        <strain evidence="1 2">WH47</strain>
    </source>
</reference>
<evidence type="ECO:0000313" key="1">
    <source>
        <dbReference type="EMBL" id="EGF27635.1"/>
    </source>
</evidence>
<protein>
    <submittedName>
        <fullName evidence="1">Uncharacterized protein</fullName>
    </submittedName>
</protein>
<dbReference type="Proteomes" id="UP000006222">
    <property type="component" value="Unassembled WGS sequence"/>
</dbReference>
<organism evidence="1 2">
    <name type="scientific">Rhodopirellula baltica WH47</name>
    <dbReference type="NCBI Taxonomy" id="991778"/>
    <lineage>
        <taxon>Bacteria</taxon>
        <taxon>Pseudomonadati</taxon>
        <taxon>Planctomycetota</taxon>
        <taxon>Planctomycetia</taxon>
        <taxon>Pirellulales</taxon>
        <taxon>Pirellulaceae</taxon>
        <taxon>Rhodopirellula</taxon>
    </lineage>
</organism>
<dbReference type="AlphaFoldDB" id="F2ARS7"/>
<accession>F2ARS7</accession>